<accession>A0ABD3XV18</accession>
<feature type="non-terminal residue" evidence="1">
    <location>
        <position position="290"/>
    </location>
</feature>
<dbReference type="AlphaFoldDB" id="A0ABD3XV18"/>
<evidence type="ECO:0000313" key="2">
    <source>
        <dbReference type="Proteomes" id="UP001634394"/>
    </source>
</evidence>
<keyword evidence="2" id="KW-1185">Reference proteome</keyword>
<gene>
    <name evidence="1" type="ORF">ACJMK2_001297</name>
</gene>
<reference evidence="1 2" key="1">
    <citation type="submission" date="2024-11" db="EMBL/GenBank/DDBJ databases">
        <title>Chromosome-level genome assembly of the freshwater bivalve Anodonta woodiana.</title>
        <authorList>
            <person name="Chen X."/>
        </authorList>
    </citation>
    <scope>NUCLEOTIDE SEQUENCE [LARGE SCALE GENOMIC DNA]</scope>
    <source>
        <strain evidence="1">MN2024</strain>
        <tissue evidence="1">Gills</tissue>
    </source>
</reference>
<protein>
    <submittedName>
        <fullName evidence="1">Uncharacterized protein</fullName>
    </submittedName>
</protein>
<sequence length="290" mass="33397">MFSLTVEMFCLSHSKTLYSIIEAAPDAETVWLREVTTRLETDKRGVTGSDLPDYLYFHLKRGTQSLVLNLKRDDQIDPNTDISIMQKWNDGRTVLDKKLNAEQADVAYYQDMDNGAFMTARCVKISSGQCDIVINGNIRLGERSYTLRPWEADVIPDDFLEMMGFHGKRYILQEQANIQSGISFENNEESNAIERNVPEKYNDGLRRIPSEEDTQNHDINPDAMFSPLPRGEINDDEHRQQNKYFVEVAVLADGGIWTLFQKIARSKDKQITDEIVEAQLREYFFHIIDG</sequence>
<dbReference type="EMBL" id="JBJQND010000001">
    <property type="protein sequence ID" value="KAL3888937.1"/>
    <property type="molecule type" value="Genomic_DNA"/>
</dbReference>
<name>A0ABD3XV18_SINWO</name>
<evidence type="ECO:0000313" key="1">
    <source>
        <dbReference type="EMBL" id="KAL3888937.1"/>
    </source>
</evidence>
<dbReference type="Proteomes" id="UP001634394">
    <property type="component" value="Unassembled WGS sequence"/>
</dbReference>
<comment type="caution">
    <text evidence="1">The sequence shown here is derived from an EMBL/GenBank/DDBJ whole genome shotgun (WGS) entry which is preliminary data.</text>
</comment>
<proteinExistence type="predicted"/>
<organism evidence="1 2">
    <name type="scientific">Sinanodonta woodiana</name>
    <name type="common">Chinese pond mussel</name>
    <name type="synonym">Anodonta woodiana</name>
    <dbReference type="NCBI Taxonomy" id="1069815"/>
    <lineage>
        <taxon>Eukaryota</taxon>
        <taxon>Metazoa</taxon>
        <taxon>Spiralia</taxon>
        <taxon>Lophotrochozoa</taxon>
        <taxon>Mollusca</taxon>
        <taxon>Bivalvia</taxon>
        <taxon>Autobranchia</taxon>
        <taxon>Heteroconchia</taxon>
        <taxon>Palaeoheterodonta</taxon>
        <taxon>Unionida</taxon>
        <taxon>Unionoidea</taxon>
        <taxon>Unionidae</taxon>
        <taxon>Unioninae</taxon>
        <taxon>Sinanodonta</taxon>
    </lineage>
</organism>